<dbReference type="Pfam" id="PF11188">
    <property type="entry name" value="DUF2975"/>
    <property type="match status" value="1"/>
</dbReference>
<evidence type="ECO:0000313" key="2">
    <source>
        <dbReference type="EMBL" id="HJD42812.1"/>
    </source>
</evidence>
<protein>
    <submittedName>
        <fullName evidence="2">DUF2975 domain-containing protein</fullName>
    </submittedName>
</protein>
<keyword evidence="1" id="KW-0472">Membrane</keyword>
<accession>A0A9D2U7Q5</accession>
<proteinExistence type="predicted"/>
<keyword evidence="1" id="KW-0812">Transmembrane</keyword>
<feature type="transmembrane region" description="Helical" evidence="1">
    <location>
        <begin position="18"/>
        <end position="40"/>
    </location>
</feature>
<dbReference type="Proteomes" id="UP000823909">
    <property type="component" value="Unassembled WGS sequence"/>
</dbReference>
<feature type="transmembrane region" description="Helical" evidence="1">
    <location>
        <begin position="94"/>
        <end position="114"/>
    </location>
</feature>
<organism evidence="2 3">
    <name type="scientific">Candidatus Mediterraneibacter quadrami</name>
    <dbReference type="NCBI Taxonomy" id="2838684"/>
    <lineage>
        <taxon>Bacteria</taxon>
        <taxon>Bacillati</taxon>
        <taxon>Bacillota</taxon>
        <taxon>Clostridia</taxon>
        <taxon>Lachnospirales</taxon>
        <taxon>Lachnospiraceae</taxon>
        <taxon>Mediterraneibacter</taxon>
    </lineage>
</organism>
<reference evidence="2" key="1">
    <citation type="journal article" date="2021" name="PeerJ">
        <title>Extensive microbial diversity within the chicken gut microbiome revealed by metagenomics and culture.</title>
        <authorList>
            <person name="Gilroy R."/>
            <person name="Ravi A."/>
            <person name="Getino M."/>
            <person name="Pursley I."/>
            <person name="Horton D.L."/>
            <person name="Alikhan N.F."/>
            <person name="Baker D."/>
            <person name="Gharbi K."/>
            <person name="Hall N."/>
            <person name="Watson M."/>
            <person name="Adriaenssens E.M."/>
            <person name="Foster-Nyarko E."/>
            <person name="Jarju S."/>
            <person name="Secka A."/>
            <person name="Antonio M."/>
            <person name="Oren A."/>
            <person name="Chaudhuri R.R."/>
            <person name="La Ragione R."/>
            <person name="Hildebrand F."/>
            <person name="Pallen M.J."/>
        </authorList>
    </citation>
    <scope>NUCLEOTIDE SEQUENCE</scope>
    <source>
        <strain evidence="2">ChiBcec15-3976</strain>
    </source>
</reference>
<feature type="transmembrane region" description="Helical" evidence="1">
    <location>
        <begin position="177"/>
        <end position="197"/>
    </location>
</feature>
<dbReference type="AlphaFoldDB" id="A0A9D2U7Q5"/>
<evidence type="ECO:0000313" key="3">
    <source>
        <dbReference type="Proteomes" id="UP000823909"/>
    </source>
</evidence>
<sequence>MKIFTRLMNAHVARGAAYVMRVVCFFVIAFGILCLIFSLMGRQSFRLHTSTGVYEDAILADQDGGSTRYMTVYGTDDIFIDANAEDQIEFPTKAALYAISVLNIVPMILAYWFLSRVFTNVNKEQIFTDQNAAYILYYGLLQIFSALFVPFIKLLVCGLANQSAASRITISTGSDMLNRLFPGIAFLVAAYIIHYGIRLQDEVDHTL</sequence>
<evidence type="ECO:0000256" key="1">
    <source>
        <dbReference type="SAM" id="Phobius"/>
    </source>
</evidence>
<dbReference type="InterPro" id="IPR021354">
    <property type="entry name" value="DUF2975"/>
</dbReference>
<feature type="transmembrane region" description="Helical" evidence="1">
    <location>
        <begin position="134"/>
        <end position="156"/>
    </location>
</feature>
<dbReference type="EMBL" id="DWUU01000044">
    <property type="protein sequence ID" value="HJD42812.1"/>
    <property type="molecule type" value="Genomic_DNA"/>
</dbReference>
<keyword evidence="1" id="KW-1133">Transmembrane helix</keyword>
<reference evidence="2" key="2">
    <citation type="submission" date="2021-04" db="EMBL/GenBank/DDBJ databases">
        <authorList>
            <person name="Gilroy R."/>
        </authorList>
    </citation>
    <scope>NUCLEOTIDE SEQUENCE</scope>
    <source>
        <strain evidence="2">ChiBcec15-3976</strain>
    </source>
</reference>
<name>A0A9D2U7Q5_9FIRM</name>
<gene>
    <name evidence="2" type="ORF">H9910_07360</name>
</gene>
<comment type="caution">
    <text evidence="2">The sequence shown here is derived from an EMBL/GenBank/DDBJ whole genome shotgun (WGS) entry which is preliminary data.</text>
</comment>